<protein>
    <submittedName>
        <fullName evidence="4">Peptidase S1</fullName>
    </submittedName>
</protein>
<evidence type="ECO:0000313" key="4">
    <source>
        <dbReference type="EMBL" id="PJE97644.1"/>
    </source>
</evidence>
<dbReference type="Gene3D" id="2.40.10.10">
    <property type="entry name" value="Trypsin-like serine proteases"/>
    <property type="match status" value="1"/>
</dbReference>
<evidence type="ECO:0000256" key="1">
    <source>
        <dbReference type="SAM" id="MobiDB-lite"/>
    </source>
</evidence>
<dbReference type="InterPro" id="IPR043504">
    <property type="entry name" value="Peptidase_S1_PA_chymotrypsin"/>
</dbReference>
<proteinExistence type="predicted"/>
<dbReference type="SMART" id="SM00020">
    <property type="entry name" value="Tryp_SPc"/>
    <property type="match status" value="1"/>
</dbReference>
<dbReference type="SUPFAM" id="SSF50494">
    <property type="entry name" value="Trypsin-like serine proteases"/>
    <property type="match status" value="1"/>
</dbReference>
<dbReference type="InterPro" id="IPR001254">
    <property type="entry name" value="Trypsin_dom"/>
</dbReference>
<evidence type="ECO:0000256" key="2">
    <source>
        <dbReference type="SAM" id="SignalP"/>
    </source>
</evidence>
<organism evidence="4 5">
    <name type="scientific">Streptomyces carminius</name>
    <dbReference type="NCBI Taxonomy" id="2665496"/>
    <lineage>
        <taxon>Bacteria</taxon>
        <taxon>Bacillati</taxon>
        <taxon>Actinomycetota</taxon>
        <taxon>Actinomycetes</taxon>
        <taxon>Kitasatosporales</taxon>
        <taxon>Streptomycetaceae</taxon>
        <taxon>Streptomyces</taxon>
    </lineage>
</organism>
<accession>A0A2M8M0B3</accession>
<dbReference type="InterPro" id="IPR051333">
    <property type="entry name" value="CLIP_Serine_Protease"/>
</dbReference>
<dbReference type="Proteomes" id="UP000230407">
    <property type="component" value="Unassembled WGS sequence"/>
</dbReference>
<gene>
    <name evidence="4" type="ORF">CUT44_10905</name>
</gene>
<reference evidence="4 5" key="1">
    <citation type="submission" date="2017-11" db="EMBL/GenBank/DDBJ databases">
        <title>Streptomyces carmine sp. nov., a novel actinomycete isolated from Sophora alopecuroides in Xinjiang, China.</title>
        <authorList>
            <person name="Wang Y."/>
            <person name="Luo X."/>
            <person name="Wan C."/>
            <person name="Zhang L."/>
        </authorList>
    </citation>
    <scope>NUCLEOTIDE SEQUENCE [LARGE SCALE GENOMIC DNA]</scope>
    <source>
        <strain evidence="4 5">TRM SA0054</strain>
    </source>
</reference>
<dbReference type="Pfam" id="PF00089">
    <property type="entry name" value="Trypsin"/>
    <property type="match status" value="1"/>
</dbReference>
<dbReference type="PANTHER" id="PTHR24260:SF132">
    <property type="entry name" value="PEPTIDASE S1 DOMAIN-CONTAINING PROTEIN"/>
    <property type="match status" value="1"/>
</dbReference>
<feature type="chain" id="PRO_5038355472" evidence="2">
    <location>
        <begin position="29"/>
        <end position="267"/>
    </location>
</feature>
<dbReference type="InterPro" id="IPR001314">
    <property type="entry name" value="Peptidase_S1A"/>
</dbReference>
<dbReference type="PANTHER" id="PTHR24260">
    <property type="match status" value="1"/>
</dbReference>
<dbReference type="PRINTS" id="PR00722">
    <property type="entry name" value="CHYMOTRYPSIN"/>
</dbReference>
<dbReference type="EMBL" id="PGGW01000039">
    <property type="protein sequence ID" value="PJE97644.1"/>
    <property type="molecule type" value="Genomic_DNA"/>
</dbReference>
<dbReference type="PROSITE" id="PS50240">
    <property type="entry name" value="TRYPSIN_DOM"/>
    <property type="match status" value="1"/>
</dbReference>
<feature type="signal peptide" evidence="2">
    <location>
        <begin position="1"/>
        <end position="28"/>
    </location>
</feature>
<evidence type="ECO:0000313" key="5">
    <source>
        <dbReference type="Proteomes" id="UP000230407"/>
    </source>
</evidence>
<keyword evidence="2" id="KW-0732">Signal</keyword>
<feature type="domain" description="Peptidase S1" evidence="3">
    <location>
        <begin position="56"/>
        <end position="265"/>
    </location>
</feature>
<name>A0A2M8M0B3_9ACTN</name>
<dbReference type="GO" id="GO:0004252">
    <property type="term" value="F:serine-type endopeptidase activity"/>
    <property type="evidence" value="ECO:0007669"/>
    <property type="project" value="InterPro"/>
</dbReference>
<evidence type="ECO:0000259" key="3">
    <source>
        <dbReference type="PROSITE" id="PS50240"/>
    </source>
</evidence>
<feature type="region of interest" description="Disordered" evidence="1">
    <location>
        <begin position="34"/>
        <end position="54"/>
    </location>
</feature>
<feature type="compositionally biased region" description="Gly residues" evidence="1">
    <location>
        <begin position="43"/>
        <end position="54"/>
    </location>
</feature>
<keyword evidence="5" id="KW-1185">Reference proteome</keyword>
<comment type="caution">
    <text evidence="4">The sequence shown here is derived from an EMBL/GenBank/DDBJ whole genome shotgun (WGS) entry which is preliminary data.</text>
</comment>
<dbReference type="GO" id="GO:0006508">
    <property type="term" value="P:proteolysis"/>
    <property type="evidence" value="ECO:0007669"/>
    <property type="project" value="InterPro"/>
</dbReference>
<dbReference type="AlphaFoldDB" id="A0A2M8M0B3"/>
<sequence>MGWEVVRSKRIGKIVLAFVSVISLGIGAAGPAAADSAPAPGAGKTGAVGKGGPEGIIGGETADSSRGMAALHHNGSFRCSGSIVDNRWVLTARHCLYEGGDRIPDSQLTVRVKSRNRTSGGGVVAISDSKVRTNHDIAMLKLNRSANAEPVRLATANPKVGATTYVFGWGRTCADCAPSTLLKRATMRVESIHDDDWHGGRAIRASAINGRFCRGDSGGPLFKLVDGKRYQVGVVSAATIGCPANGEFLFASTPTSLTWIQNVMRDF</sequence>
<dbReference type="InterPro" id="IPR009003">
    <property type="entry name" value="Peptidase_S1_PA"/>
</dbReference>